<evidence type="ECO:0000256" key="3">
    <source>
        <dbReference type="ARBA" id="ARBA00022692"/>
    </source>
</evidence>
<comment type="similarity">
    <text evidence="6">Belongs to the ThrE exporter (TC 2.A.79) family.</text>
</comment>
<gene>
    <name evidence="9" type="ORF">FUAX_21340</name>
</gene>
<keyword evidence="3 7" id="KW-0812">Transmembrane</keyword>
<dbReference type="PANTHER" id="PTHR34390">
    <property type="entry name" value="UPF0442 PROTEIN YJJB-RELATED"/>
    <property type="match status" value="1"/>
</dbReference>
<comment type="subcellular location">
    <subcellularLocation>
        <location evidence="1">Cell membrane</location>
        <topology evidence="1">Multi-pass membrane protein</topology>
    </subcellularLocation>
</comment>
<evidence type="ECO:0000256" key="7">
    <source>
        <dbReference type="SAM" id="Phobius"/>
    </source>
</evidence>
<feature type="transmembrane region" description="Helical" evidence="7">
    <location>
        <begin position="146"/>
        <end position="162"/>
    </location>
</feature>
<keyword evidence="5 7" id="KW-0472">Membrane</keyword>
<dbReference type="GO" id="GO:0015744">
    <property type="term" value="P:succinate transport"/>
    <property type="evidence" value="ECO:0007669"/>
    <property type="project" value="TreeGrafter"/>
</dbReference>
<evidence type="ECO:0000313" key="10">
    <source>
        <dbReference type="Proteomes" id="UP001348817"/>
    </source>
</evidence>
<accession>A0AAU9CP25</accession>
<dbReference type="GO" id="GO:0022857">
    <property type="term" value="F:transmembrane transporter activity"/>
    <property type="evidence" value="ECO:0007669"/>
    <property type="project" value="InterPro"/>
</dbReference>
<feature type="domain" description="Threonine/serine exporter-like N-terminal" evidence="8">
    <location>
        <begin position="17"/>
        <end position="254"/>
    </location>
</feature>
<feature type="transmembrane region" description="Helical" evidence="7">
    <location>
        <begin position="200"/>
        <end position="223"/>
    </location>
</feature>
<sequence>MRQGKCFTEDENEVASLLFRVAKTLMASGAHTARIVNTLTRFANGFGFDVDIFITYGGITFTLFHKDDPKISCVKSHSISIHGVNLSLVAAIGHLSWDVLEKETTLKQVVARLDELEKKPRYSRLTTLAMVSLADGAFCKLFGGDYYGMFLAFVATFIGLFVRQKTLKANLFISVTLASFTASTIASVGVIYNLGETSHIALATTVLFLIPGVPLISAGLDILEGHVSTGIARAFTASGIIASIAAGIMCAMFLLGLGAWKNFMV</sequence>
<protein>
    <recommendedName>
        <fullName evidence="8">Threonine/serine exporter-like N-terminal domain-containing protein</fullName>
    </recommendedName>
</protein>
<dbReference type="AlphaFoldDB" id="A0AAU9CP25"/>
<evidence type="ECO:0000259" key="8">
    <source>
        <dbReference type="Pfam" id="PF06738"/>
    </source>
</evidence>
<dbReference type="InterPro" id="IPR050539">
    <property type="entry name" value="ThrE_Dicarb/AminoAcid_Exp"/>
</dbReference>
<proteinExistence type="inferred from homology"/>
<dbReference type="GO" id="GO:0005886">
    <property type="term" value="C:plasma membrane"/>
    <property type="evidence" value="ECO:0007669"/>
    <property type="project" value="UniProtKB-SubCell"/>
</dbReference>
<dbReference type="RefSeq" id="WP_338391297.1">
    <property type="nucleotide sequence ID" value="NZ_AP025314.1"/>
</dbReference>
<keyword evidence="4 7" id="KW-1133">Transmembrane helix</keyword>
<evidence type="ECO:0000256" key="4">
    <source>
        <dbReference type="ARBA" id="ARBA00022989"/>
    </source>
</evidence>
<dbReference type="InterPro" id="IPR010619">
    <property type="entry name" value="ThrE-like_N"/>
</dbReference>
<evidence type="ECO:0000313" key="9">
    <source>
        <dbReference type="EMBL" id="BDD09702.1"/>
    </source>
</evidence>
<evidence type="ECO:0000256" key="1">
    <source>
        <dbReference type="ARBA" id="ARBA00004651"/>
    </source>
</evidence>
<reference evidence="9 10" key="1">
    <citation type="submission" date="2021-12" db="EMBL/GenBank/DDBJ databases">
        <title>Genome sequencing of bacteria with rrn-lacking chromosome and rrn-plasmid.</title>
        <authorList>
            <person name="Anda M."/>
            <person name="Iwasaki W."/>
        </authorList>
    </citation>
    <scope>NUCLEOTIDE SEQUENCE [LARGE SCALE GENOMIC DNA]</scope>
    <source>
        <strain evidence="9 10">DSM 100852</strain>
    </source>
</reference>
<dbReference type="KEGG" id="fax:FUAX_21340"/>
<name>A0AAU9CP25_9BACT</name>
<dbReference type="PANTHER" id="PTHR34390:SF2">
    <property type="entry name" value="SUCCINATE TRANSPORTER SUBUNIT YJJP-RELATED"/>
    <property type="match status" value="1"/>
</dbReference>
<evidence type="ECO:0000256" key="5">
    <source>
        <dbReference type="ARBA" id="ARBA00023136"/>
    </source>
</evidence>
<feature type="transmembrane region" description="Helical" evidence="7">
    <location>
        <begin position="169"/>
        <end position="194"/>
    </location>
</feature>
<dbReference type="Proteomes" id="UP001348817">
    <property type="component" value="Chromosome"/>
</dbReference>
<dbReference type="Pfam" id="PF06738">
    <property type="entry name" value="ThrE"/>
    <property type="match status" value="1"/>
</dbReference>
<keyword evidence="2" id="KW-1003">Cell membrane</keyword>
<evidence type="ECO:0000256" key="2">
    <source>
        <dbReference type="ARBA" id="ARBA00022475"/>
    </source>
</evidence>
<keyword evidence="10" id="KW-1185">Reference proteome</keyword>
<feature type="transmembrane region" description="Helical" evidence="7">
    <location>
        <begin position="235"/>
        <end position="260"/>
    </location>
</feature>
<evidence type="ECO:0000256" key="6">
    <source>
        <dbReference type="ARBA" id="ARBA00034125"/>
    </source>
</evidence>
<organism evidence="9 10">
    <name type="scientific">Fulvitalea axinellae</name>
    <dbReference type="NCBI Taxonomy" id="1182444"/>
    <lineage>
        <taxon>Bacteria</taxon>
        <taxon>Pseudomonadati</taxon>
        <taxon>Bacteroidota</taxon>
        <taxon>Cytophagia</taxon>
        <taxon>Cytophagales</taxon>
        <taxon>Persicobacteraceae</taxon>
        <taxon>Fulvitalea</taxon>
    </lineage>
</organism>
<dbReference type="EMBL" id="AP025314">
    <property type="protein sequence ID" value="BDD09702.1"/>
    <property type="molecule type" value="Genomic_DNA"/>
</dbReference>